<gene>
    <name evidence="5" type="ORF">MSPICULIGERA_LOCUS11052</name>
</gene>
<dbReference type="InterPro" id="IPR011992">
    <property type="entry name" value="EF-hand-dom_pair"/>
</dbReference>
<dbReference type="PROSITE" id="PS00018">
    <property type="entry name" value="EF_HAND_1"/>
    <property type="match status" value="1"/>
</dbReference>
<reference evidence="5" key="1">
    <citation type="submission" date="2023-06" db="EMBL/GenBank/DDBJ databases">
        <authorList>
            <person name="Delattre M."/>
        </authorList>
    </citation>
    <scope>NUCLEOTIDE SEQUENCE</scope>
    <source>
        <strain evidence="5">AF72</strain>
    </source>
</reference>
<sequence length="266" mass="31029">MFSGRNALITVGSENIRRRRSQVERALHRFYGEPGAFSQHPRTNRLLVRLYWALRSFQFHFLYRGEELATEDFSEMRWEVAIHPPPLDVLVKNTGFDRTWLKYMYGRFKNECPSGRMKEGEFKRIFALIIAPERASDQYLGRMFRAFSNGHEENAMITFSSLIHSLSFSSRDTPEANAEWTIRIVTGSRDKTAFNLAEFSDFAQTVFALQEGRTTVADDRGDKETVEQRAFTIFKELDADGDGLVDTVEMARFFQRLEERQKTEYL</sequence>
<keyword evidence="1" id="KW-0479">Metal-binding</keyword>
<name>A0AA36CPK5_9BILA</name>
<evidence type="ECO:0000259" key="4">
    <source>
        <dbReference type="PROSITE" id="PS50222"/>
    </source>
</evidence>
<dbReference type="Gene3D" id="1.10.238.10">
    <property type="entry name" value="EF-hand"/>
    <property type="match status" value="1"/>
</dbReference>
<dbReference type="GO" id="GO:0005509">
    <property type="term" value="F:calcium ion binding"/>
    <property type="evidence" value="ECO:0007669"/>
    <property type="project" value="InterPro"/>
</dbReference>
<proteinExistence type="predicted"/>
<dbReference type="SUPFAM" id="SSF47473">
    <property type="entry name" value="EF-hand"/>
    <property type="match status" value="1"/>
</dbReference>
<dbReference type="EMBL" id="CATQJA010002603">
    <property type="protein sequence ID" value="CAJ0572670.1"/>
    <property type="molecule type" value="Genomic_DNA"/>
</dbReference>
<evidence type="ECO:0000256" key="3">
    <source>
        <dbReference type="ARBA" id="ARBA00022837"/>
    </source>
</evidence>
<dbReference type="AlphaFoldDB" id="A0AA36CPK5"/>
<dbReference type="InterPro" id="IPR002048">
    <property type="entry name" value="EF_hand_dom"/>
</dbReference>
<keyword evidence="6" id="KW-1185">Reference proteome</keyword>
<accession>A0AA36CPK5</accession>
<dbReference type="PANTHER" id="PTHR23055">
    <property type="entry name" value="CALCIUM BINDING PROTEINS"/>
    <property type="match status" value="1"/>
</dbReference>
<feature type="non-terminal residue" evidence="5">
    <location>
        <position position="266"/>
    </location>
</feature>
<comment type="caution">
    <text evidence="5">The sequence shown here is derived from an EMBL/GenBank/DDBJ whole genome shotgun (WGS) entry which is preliminary data.</text>
</comment>
<feature type="domain" description="EF-hand" evidence="4">
    <location>
        <begin position="225"/>
        <end position="260"/>
    </location>
</feature>
<dbReference type="Proteomes" id="UP001177023">
    <property type="component" value="Unassembled WGS sequence"/>
</dbReference>
<evidence type="ECO:0000313" key="5">
    <source>
        <dbReference type="EMBL" id="CAJ0572670.1"/>
    </source>
</evidence>
<dbReference type="InterPro" id="IPR028846">
    <property type="entry name" value="Recoverin"/>
</dbReference>
<dbReference type="InterPro" id="IPR018247">
    <property type="entry name" value="EF_Hand_1_Ca_BS"/>
</dbReference>
<keyword evidence="3" id="KW-0106">Calcium</keyword>
<evidence type="ECO:0000313" key="6">
    <source>
        <dbReference type="Proteomes" id="UP001177023"/>
    </source>
</evidence>
<evidence type="ECO:0000256" key="1">
    <source>
        <dbReference type="ARBA" id="ARBA00022723"/>
    </source>
</evidence>
<protein>
    <recommendedName>
        <fullName evidence="4">EF-hand domain-containing protein</fullName>
    </recommendedName>
</protein>
<dbReference type="PANTHER" id="PTHR23055:SF171">
    <property type="entry name" value="EF-HAND DOMAIN-CONTAINING PROTEIN"/>
    <property type="match status" value="1"/>
</dbReference>
<organism evidence="5 6">
    <name type="scientific">Mesorhabditis spiculigera</name>
    <dbReference type="NCBI Taxonomy" id="96644"/>
    <lineage>
        <taxon>Eukaryota</taxon>
        <taxon>Metazoa</taxon>
        <taxon>Ecdysozoa</taxon>
        <taxon>Nematoda</taxon>
        <taxon>Chromadorea</taxon>
        <taxon>Rhabditida</taxon>
        <taxon>Rhabditina</taxon>
        <taxon>Rhabditomorpha</taxon>
        <taxon>Rhabditoidea</taxon>
        <taxon>Rhabditidae</taxon>
        <taxon>Mesorhabditinae</taxon>
        <taxon>Mesorhabditis</taxon>
    </lineage>
</organism>
<evidence type="ECO:0000256" key="2">
    <source>
        <dbReference type="ARBA" id="ARBA00022737"/>
    </source>
</evidence>
<keyword evidence="2" id="KW-0677">Repeat</keyword>
<dbReference type="PROSITE" id="PS50222">
    <property type="entry name" value="EF_HAND_2"/>
    <property type="match status" value="1"/>
</dbReference>